<dbReference type="FunFam" id="1.10.750.20:FF:000001">
    <property type="entry name" value="Ankyrin repeat and SOCS box containing 1"/>
    <property type="match status" value="1"/>
</dbReference>
<protein>
    <recommendedName>
        <fullName evidence="5">SOCS box domain-containing protein</fullName>
    </recommendedName>
</protein>
<dbReference type="InterPro" id="IPR036770">
    <property type="entry name" value="Ankyrin_rpt-contain_sf"/>
</dbReference>
<dbReference type="InterPro" id="IPR002110">
    <property type="entry name" value="Ankyrin_rpt"/>
</dbReference>
<accession>A0A6J8DPT9</accession>
<dbReference type="PRINTS" id="PR01415">
    <property type="entry name" value="ANKYRIN"/>
</dbReference>
<dbReference type="SMART" id="SM00969">
    <property type="entry name" value="SOCS_box"/>
    <property type="match status" value="1"/>
</dbReference>
<feature type="repeat" description="ANK" evidence="3">
    <location>
        <begin position="73"/>
        <end position="105"/>
    </location>
</feature>
<feature type="repeat" description="ANK" evidence="3">
    <location>
        <begin position="263"/>
        <end position="298"/>
    </location>
</feature>
<gene>
    <name evidence="6" type="ORF">MCOR_42792</name>
</gene>
<evidence type="ECO:0000256" key="2">
    <source>
        <dbReference type="ARBA" id="ARBA00023043"/>
    </source>
</evidence>
<dbReference type="SMART" id="SM00253">
    <property type="entry name" value="SOCS"/>
    <property type="match status" value="1"/>
</dbReference>
<dbReference type="SUPFAM" id="SSF48403">
    <property type="entry name" value="Ankyrin repeat"/>
    <property type="match status" value="1"/>
</dbReference>
<feature type="repeat" description="ANK" evidence="3">
    <location>
        <begin position="152"/>
        <end position="184"/>
    </location>
</feature>
<dbReference type="Gene3D" id="1.10.750.20">
    <property type="entry name" value="SOCS box"/>
    <property type="match status" value="1"/>
</dbReference>
<evidence type="ECO:0000313" key="7">
    <source>
        <dbReference type="Proteomes" id="UP000507470"/>
    </source>
</evidence>
<dbReference type="InterPro" id="IPR036036">
    <property type="entry name" value="SOCS_box-like_dom_sf"/>
</dbReference>
<dbReference type="PANTHER" id="PTHR24173:SF83">
    <property type="entry name" value="SOCS BOX DOMAIN-CONTAINING PROTEIN"/>
    <property type="match status" value="1"/>
</dbReference>
<feature type="region of interest" description="Disordered" evidence="4">
    <location>
        <begin position="1"/>
        <end position="23"/>
    </location>
</feature>
<evidence type="ECO:0000256" key="3">
    <source>
        <dbReference type="PROSITE-ProRule" id="PRU00023"/>
    </source>
</evidence>
<keyword evidence="2 3" id="KW-0040">ANK repeat</keyword>
<evidence type="ECO:0000256" key="4">
    <source>
        <dbReference type="SAM" id="MobiDB-lite"/>
    </source>
</evidence>
<feature type="domain" description="SOCS box" evidence="5">
    <location>
        <begin position="417"/>
        <end position="455"/>
    </location>
</feature>
<dbReference type="GO" id="GO:0035556">
    <property type="term" value="P:intracellular signal transduction"/>
    <property type="evidence" value="ECO:0007669"/>
    <property type="project" value="InterPro"/>
</dbReference>
<sequence length="463" mass="51384">MEDIEGNQNNSESENNENEEDIDFDSMGKQELEKHLVVAAKNGRIERVKQLLQRGASPDAKEYNRSLFYASENYNTPLQIAASGGFHELTQVLIENEADINAGDRFDVTALHMAAEGGHVRCVELLLEGGADCNIGTKYSKYGSYTAFPHPGGTTPLHLASVHNHLECVKALIWHGADYNAVDEYGRTSLYLAAAAAFEDCVHAHLNNAIWKDILSLPVKGTGSGPGQEIGNTPLHECVKHKLVTCIRALLKRGSDVNHLNAAGFSPLHLAVKAGEGFSMPVLRELVANGYNTDVNIPDSQGYTPLHYACFHENNMQERRPEVARLLIAYGANVDIKISGADHASLLTQELRSPFADLSILKYIVKTMVVLPSPDTVRMIGPSTVGLHMDLATRRRLMMADSQNHFEKVRWFKNECRTPRSLQHLCRFSVRKTITVKRIGQLRTLKIPTTLKDYLLFNDGDED</sequence>
<reference evidence="6 7" key="1">
    <citation type="submission" date="2020-06" db="EMBL/GenBank/DDBJ databases">
        <authorList>
            <person name="Li R."/>
            <person name="Bekaert M."/>
        </authorList>
    </citation>
    <scope>NUCLEOTIDE SEQUENCE [LARGE SCALE GENOMIC DNA]</scope>
    <source>
        <strain evidence="7">wild</strain>
    </source>
</reference>
<dbReference type="PANTHER" id="PTHR24173">
    <property type="entry name" value="ANKYRIN REPEAT CONTAINING"/>
    <property type="match status" value="1"/>
</dbReference>
<name>A0A6J8DPT9_MYTCO</name>
<dbReference type="CDD" id="cd03587">
    <property type="entry name" value="SOCS"/>
    <property type="match status" value="1"/>
</dbReference>
<proteinExistence type="predicted"/>
<feature type="compositionally biased region" description="Acidic residues" evidence="4">
    <location>
        <begin position="14"/>
        <end position="23"/>
    </location>
</feature>
<dbReference type="SMART" id="SM00248">
    <property type="entry name" value="ANK"/>
    <property type="match status" value="8"/>
</dbReference>
<dbReference type="PROSITE" id="PS50225">
    <property type="entry name" value="SOCS"/>
    <property type="match status" value="1"/>
</dbReference>
<dbReference type="Pfam" id="PF12796">
    <property type="entry name" value="Ank_2"/>
    <property type="match status" value="3"/>
</dbReference>
<feature type="repeat" description="ANK" evidence="3">
    <location>
        <begin position="230"/>
        <end position="262"/>
    </location>
</feature>
<feature type="repeat" description="ANK" evidence="3">
    <location>
        <begin position="301"/>
        <end position="339"/>
    </location>
</feature>
<organism evidence="6 7">
    <name type="scientific">Mytilus coruscus</name>
    <name type="common">Sea mussel</name>
    <dbReference type="NCBI Taxonomy" id="42192"/>
    <lineage>
        <taxon>Eukaryota</taxon>
        <taxon>Metazoa</taxon>
        <taxon>Spiralia</taxon>
        <taxon>Lophotrochozoa</taxon>
        <taxon>Mollusca</taxon>
        <taxon>Bivalvia</taxon>
        <taxon>Autobranchia</taxon>
        <taxon>Pteriomorphia</taxon>
        <taxon>Mytilida</taxon>
        <taxon>Mytiloidea</taxon>
        <taxon>Mytilidae</taxon>
        <taxon>Mytilinae</taxon>
        <taxon>Mytilus</taxon>
    </lineage>
</organism>
<dbReference type="SUPFAM" id="SSF158235">
    <property type="entry name" value="SOCS box-like"/>
    <property type="match status" value="1"/>
</dbReference>
<feature type="repeat" description="ANK" evidence="3">
    <location>
        <begin position="106"/>
        <end position="138"/>
    </location>
</feature>
<dbReference type="Gene3D" id="1.25.40.20">
    <property type="entry name" value="Ankyrin repeat-containing domain"/>
    <property type="match status" value="2"/>
</dbReference>
<evidence type="ECO:0000313" key="6">
    <source>
        <dbReference type="EMBL" id="CAC5409521.1"/>
    </source>
</evidence>
<dbReference type="InterPro" id="IPR001496">
    <property type="entry name" value="SOCS_box"/>
</dbReference>
<evidence type="ECO:0000259" key="5">
    <source>
        <dbReference type="PROSITE" id="PS50225"/>
    </source>
</evidence>
<dbReference type="Pfam" id="PF07525">
    <property type="entry name" value="SOCS_box"/>
    <property type="match status" value="1"/>
</dbReference>
<dbReference type="PROSITE" id="PS50297">
    <property type="entry name" value="ANK_REP_REGION"/>
    <property type="match status" value="6"/>
</dbReference>
<dbReference type="OrthoDB" id="21416at2759"/>
<keyword evidence="1" id="KW-0677">Repeat</keyword>
<dbReference type="PROSITE" id="PS50088">
    <property type="entry name" value="ANK_REPEAT"/>
    <property type="match status" value="6"/>
</dbReference>
<evidence type="ECO:0000256" key="1">
    <source>
        <dbReference type="ARBA" id="ARBA00022737"/>
    </source>
</evidence>
<dbReference type="AlphaFoldDB" id="A0A6J8DPT9"/>
<keyword evidence="7" id="KW-1185">Reference proteome</keyword>
<dbReference type="EMBL" id="CACVKT020007644">
    <property type="protein sequence ID" value="CAC5409521.1"/>
    <property type="molecule type" value="Genomic_DNA"/>
</dbReference>
<dbReference type="Proteomes" id="UP000507470">
    <property type="component" value="Unassembled WGS sequence"/>
</dbReference>